<evidence type="ECO:0000313" key="4">
    <source>
        <dbReference type="Proteomes" id="UP000183561"/>
    </source>
</evidence>
<dbReference type="PRINTS" id="PR00081">
    <property type="entry name" value="GDHRDH"/>
</dbReference>
<evidence type="ECO:0000256" key="1">
    <source>
        <dbReference type="ARBA" id="ARBA00006484"/>
    </source>
</evidence>
<dbReference type="SUPFAM" id="SSF51735">
    <property type="entry name" value="NAD(P)-binding Rossmann-fold domains"/>
    <property type="match status" value="1"/>
</dbReference>
<gene>
    <name evidence="3" type="ORF">SAMN04490239_6419</name>
</gene>
<keyword evidence="4" id="KW-1185">Reference proteome</keyword>
<dbReference type="InterPro" id="IPR036291">
    <property type="entry name" value="NAD(P)-bd_dom_sf"/>
</dbReference>
<keyword evidence="2" id="KW-0560">Oxidoreductase</keyword>
<reference evidence="4" key="1">
    <citation type="submission" date="2016-10" db="EMBL/GenBank/DDBJ databases">
        <authorList>
            <person name="Varghese N."/>
            <person name="Submissions S."/>
        </authorList>
    </citation>
    <scope>NUCLEOTIDE SEQUENCE [LARGE SCALE GENOMIC DNA]</scope>
    <source>
        <strain evidence="4">DSM 44498</strain>
    </source>
</reference>
<dbReference type="EMBL" id="FNSV01000005">
    <property type="protein sequence ID" value="SED01680.1"/>
    <property type="molecule type" value="Genomic_DNA"/>
</dbReference>
<dbReference type="Pfam" id="PF00106">
    <property type="entry name" value="adh_short"/>
    <property type="match status" value="1"/>
</dbReference>
<evidence type="ECO:0000256" key="2">
    <source>
        <dbReference type="ARBA" id="ARBA00023002"/>
    </source>
</evidence>
<name>A0A1H4X8Z2_9NOCA</name>
<dbReference type="InterPro" id="IPR002347">
    <property type="entry name" value="SDR_fam"/>
</dbReference>
<proteinExistence type="inferred from homology"/>
<protein>
    <submittedName>
        <fullName evidence="3">NAD(P)-dependent dehydrogenase, short-chain alcohol dehydrogenase family</fullName>
    </submittedName>
</protein>
<dbReference type="GO" id="GO:0016491">
    <property type="term" value="F:oxidoreductase activity"/>
    <property type="evidence" value="ECO:0007669"/>
    <property type="project" value="UniProtKB-KW"/>
</dbReference>
<organism evidence="3 4">
    <name type="scientific">Rhodococcus koreensis</name>
    <dbReference type="NCBI Taxonomy" id="99653"/>
    <lineage>
        <taxon>Bacteria</taxon>
        <taxon>Bacillati</taxon>
        <taxon>Actinomycetota</taxon>
        <taxon>Actinomycetes</taxon>
        <taxon>Mycobacteriales</taxon>
        <taxon>Nocardiaceae</taxon>
        <taxon>Rhodococcus</taxon>
    </lineage>
</organism>
<dbReference type="PANTHER" id="PTHR45024">
    <property type="entry name" value="DEHYDROGENASES, SHORT CHAIN"/>
    <property type="match status" value="1"/>
</dbReference>
<dbReference type="Proteomes" id="UP000183561">
    <property type="component" value="Unassembled WGS sequence"/>
</dbReference>
<dbReference type="AlphaFoldDB" id="A0A1H4X8Z2"/>
<dbReference type="InterPro" id="IPR051687">
    <property type="entry name" value="Peroxisomal_Beta-Oxidation"/>
</dbReference>
<dbReference type="OrthoDB" id="9808187at2"/>
<accession>A0A1H4X8Z2</accession>
<evidence type="ECO:0000313" key="3">
    <source>
        <dbReference type="EMBL" id="SED01680.1"/>
    </source>
</evidence>
<comment type="similarity">
    <text evidence="1">Belongs to the short-chain dehydrogenases/reductases (SDR) family.</text>
</comment>
<dbReference type="RefSeq" id="WP_072936946.1">
    <property type="nucleotide sequence ID" value="NZ_FNSV01000005.1"/>
</dbReference>
<dbReference type="PANTHER" id="PTHR45024:SF2">
    <property type="entry name" value="SCP2 DOMAIN-CONTAINING PROTEIN"/>
    <property type="match status" value="1"/>
</dbReference>
<dbReference type="Gene3D" id="3.40.50.720">
    <property type="entry name" value="NAD(P)-binding Rossmann-like Domain"/>
    <property type="match status" value="1"/>
</dbReference>
<sequence>MGQLDGRVAIVTGAGAGIGREHALLMAAEGAKVVCNDLADAHSTVAEIIANGGQAVAVEGNIGDMAVGAALTDAAVDSFGDLHVLVNNAGIIRDAMIWNMTERDFDAVVNVHLKGTFSATQAAARYWRARSKEGVTADRSIVNTSSGSGLHGNFGQWNYSACKAGLAIQVVNASRELGKFGVRANAIAPVARTAPVAATPGISELVGEPVDEDVFDRYNPKNISPLVAYLATESCDFTGQTFGVYGGYVGLYAGYSIAHEVRADRQWDVDEFATVMGSDTFPRSVETRRAGIPPVQGATK</sequence>